<evidence type="ECO:0000313" key="3">
    <source>
        <dbReference type="Proteomes" id="UP001168877"/>
    </source>
</evidence>
<reference evidence="2" key="1">
    <citation type="journal article" date="2022" name="Plant J.">
        <title>Strategies of tolerance reflected in two North American maple genomes.</title>
        <authorList>
            <person name="McEvoy S.L."/>
            <person name="Sezen U.U."/>
            <person name="Trouern-Trend A."/>
            <person name="McMahon S.M."/>
            <person name="Schaberg P.G."/>
            <person name="Yang J."/>
            <person name="Wegrzyn J.L."/>
            <person name="Swenson N.G."/>
        </authorList>
    </citation>
    <scope>NUCLEOTIDE SEQUENCE</scope>
    <source>
        <strain evidence="2">NS2018</strain>
    </source>
</reference>
<keyword evidence="3" id="KW-1185">Reference proteome</keyword>
<proteinExistence type="predicted"/>
<evidence type="ECO:0000256" key="1">
    <source>
        <dbReference type="SAM" id="MobiDB-lite"/>
    </source>
</evidence>
<dbReference type="Proteomes" id="UP001168877">
    <property type="component" value="Unassembled WGS sequence"/>
</dbReference>
<protein>
    <submittedName>
        <fullName evidence="2">Uncharacterized protein</fullName>
    </submittedName>
</protein>
<evidence type="ECO:0000313" key="2">
    <source>
        <dbReference type="EMBL" id="KAK0592595.1"/>
    </source>
</evidence>
<organism evidence="2 3">
    <name type="scientific">Acer saccharum</name>
    <name type="common">Sugar maple</name>
    <dbReference type="NCBI Taxonomy" id="4024"/>
    <lineage>
        <taxon>Eukaryota</taxon>
        <taxon>Viridiplantae</taxon>
        <taxon>Streptophyta</taxon>
        <taxon>Embryophyta</taxon>
        <taxon>Tracheophyta</taxon>
        <taxon>Spermatophyta</taxon>
        <taxon>Magnoliopsida</taxon>
        <taxon>eudicotyledons</taxon>
        <taxon>Gunneridae</taxon>
        <taxon>Pentapetalae</taxon>
        <taxon>rosids</taxon>
        <taxon>malvids</taxon>
        <taxon>Sapindales</taxon>
        <taxon>Sapindaceae</taxon>
        <taxon>Hippocastanoideae</taxon>
        <taxon>Acereae</taxon>
        <taxon>Acer</taxon>
    </lineage>
</organism>
<accession>A0AA39SLK7</accession>
<sequence>MDQDPKPYPHMNSGILTTVPNVPLVREREQNGGDFEGGQIVNSKEDDCDDNGRVNKVDNTNSTSMVSKKKKGGDEEGAFNRDKWYLEVEVAKVIKEGNAHGIFAKSRNKIGGDRPLPDTVDGNSCLDIEITKLLKNQIKSQENILCCLSESVARTSLLALVSASLFFVDPVLAYKGGGPYGSEKYKGTRSHREGL</sequence>
<name>A0AA39SLK7_ACESA</name>
<feature type="region of interest" description="Disordered" evidence="1">
    <location>
        <begin position="29"/>
        <end position="76"/>
    </location>
</feature>
<dbReference type="AlphaFoldDB" id="A0AA39SLK7"/>
<gene>
    <name evidence="2" type="ORF">LWI29_022044</name>
</gene>
<comment type="caution">
    <text evidence="2">The sequence shown here is derived from an EMBL/GenBank/DDBJ whole genome shotgun (WGS) entry which is preliminary data.</text>
</comment>
<dbReference type="EMBL" id="JAUESC010000380">
    <property type="protein sequence ID" value="KAK0592595.1"/>
    <property type="molecule type" value="Genomic_DNA"/>
</dbReference>
<reference evidence="2" key="2">
    <citation type="submission" date="2023-06" db="EMBL/GenBank/DDBJ databases">
        <authorList>
            <person name="Swenson N.G."/>
            <person name="Wegrzyn J.L."/>
            <person name="Mcevoy S.L."/>
        </authorList>
    </citation>
    <scope>NUCLEOTIDE SEQUENCE</scope>
    <source>
        <strain evidence="2">NS2018</strain>
        <tissue evidence="2">Leaf</tissue>
    </source>
</reference>
<feature type="compositionally biased region" description="Polar residues" evidence="1">
    <location>
        <begin position="57"/>
        <end position="66"/>
    </location>
</feature>